<dbReference type="AlphaFoldDB" id="A0A2H1VE39"/>
<reference evidence="1" key="1">
    <citation type="submission" date="2016-07" db="EMBL/GenBank/DDBJ databases">
        <authorList>
            <person name="Bretaudeau A."/>
        </authorList>
    </citation>
    <scope>NUCLEOTIDE SEQUENCE</scope>
    <source>
        <strain evidence="1">Rice</strain>
        <tissue evidence="1">Whole body</tissue>
    </source>
</reference>
<name>A0A2H1VE39_SPOFR</name>
<gene>
    <name evidence="1" type="ORF">SFRICE_012229</name>
</gene>
<evidence type="ECO:0000313" key="1">
    <source>
        <dbReference type="EMBL" id="SOQ39095.1"/>
    </source>
</evidence>
<sequence>MARDHVECGFKIMENALIIVCAIDYKKVFDLNNRRHHPTVTKQLHNFMSHTALFCHKTLARQEIQIELRLELIDHLMQWTSPVLDEARKSVRLLMAKNHPVPTPAFRARARNVIYHNRKISTDLDILGPLNENISPDPFGPVDLHEAVNHALIPFVLSQMFLAVLETETGLHHPYGVGHHKGQYSSFRRGQHVQAGAERRARIPALDPCFYCVITADKMKQVLKFCNKSFLNETFRQNDYVITMEKYLSLSLITLINNGQHLFDTSVNRMPSERCNMSVEVTPPDIPATRCSYLMWLNNALEDDEVGFFIVDMTNLLNHSYNF</sequence>
<dbReference type="EMBL" id="ODYU01002058">
    <property type="protein sequence ID" value="SOQ39095.1"/>
    <property type="molecule type" value="Genomic_DNA"/>
</dbReference>
<accession>A0A2H1VE39</accession>
<organism evidence="1">
    <name type="scientific">Spodoptera frugiperda</name>
    <name type="common">Fall armyworm</name>
    <dbReference type="NCBI Taxonomy" id="7108"/>
    <lineage>
        <taxon>Eukaryota</taxon>
        <taxon>Metazoa</taxon>
        <taxon>Ecdysozoa</taxon>
        <taxon>Arthropoda</taxon>
        <taxon>Hexapoda</taxon>
        <taxon>Insecta</taxon>
        <taxon>Pterygota</taxon>
        <taxon>Neoptera</taxon>
        <taxon>Endopterygota</taxon>
        <taxon>Lepidoptera</taxon>
        <taxon>Glossata</taxon>
        <taxon>Ditrysia</taxon>
        <taxon>Noctuoidea</taxon>
        <taxon>Noctuidae</taxon>
        <taxon>Amphipyrinae</taxon>
        <taxon>Spodoptera</taxon>
    </lineage>
</organism>
<proteinExistence type="predicted"/>
<protein>
    <submittedName>
        <fullName evidence="1">SFRICE_012229</fullName>
    </submittedName>
</protein>